<dbReference type="Gene3D" id="3.30.70.270">
    <property type="match status" value="1"/>
</dbReference>
<dbReference type="EMBL" id="DP000086">
    <property type="protein sequence ID" value="ABB47127.2"/>
    <property type="molecule type" value="Genomic_DNA"/>
</dbReference>
<accession>Q33A00</accession>
<evidence type="ECO:0000256" key="1">
    <source>
        <dbReference type="ARBA" id="ARBA00023268"/>
    </source>
</evidence>
<dbReference type="GO" id="GO:0003824">
    <property type="term" value="F:catalytic activity"/>
    <property type="evidence" value="ECO:0007669"/>
    <property type="project" value="UniProtKB-KW"/>
</dbReference>
<dbReference type="Gene3D" id="3.10.10.10">
    <property type="entry name" value="HIV Type 1 Reverse Transcriptase, subunit A, domain 1"/>
    <property type="match status" value="1"/>
</dbReference>
<proteinExistence type="predicted"/>
<gene>
    <name evidence="3" type="ordered locus">LOC_Os10g17070</name>
</gene>
<dbReference type="PANTHER" id="PTHR37984:SF5">
    <property type="entry name" value="PROTEIN NYNRIN-LIKE"/>
    <property type="match status" value="1"/>
</dbReference>
<evidence type="ECO:0000259" key="2">
    <source>
        <dbReference type="Pfam" id="PF17919"/>
    </source>
</evidence>
<evidence type="ECO:0000313" key="3">
    <source>
        <dbReference type="EMBL" id="ABB47127.2"/>
    </source>
</evidence>
<reference evidence="3" key="3">
    <citation type="submission" date="2006-07" db="EMBL/GenBank/DDBJ databases">
        <authorList>
            <person name="Buell R."/>
        </authorList>
    </citation>
    <scope>NUCLEOTIDE SEQUENCE</scope>
</reference>
<keyword evidence="1" id="KW-0511">Multifunctional enzyme</keyword>
<feature type="domain" description="Reverse transcriptase/retrotransposon-derived protein RNase H-like" evidence="2">
    <location>
        <begin position="190"/>
        <end position="284"/>
    </location>
</feature>
<sequence>MTCSQFDGNSPQLWKNNFEEYFEVYGVHPKNWELLDILHPDVDFVEAELEELDEGNLMAISQQAVSGTESATSFRLRGWVQGTKVLMPVNSRSSHSFIDSSLAHRFFGSSILIQDLRVGYHQIRLMEGEEHKTAFQTHSGHYEYRVMSFGLTDMQSHLSHLRVKFQSKKMESEVYKPLTHLLRKDVSFVWSPATDQAFQALKLALVTVPVLALLDYSKTFTIATDGSDAGIGAVLCQQGHPIVHVNKALGVKSRGLSTYEKEYLAILLDVDHWRSYLQHAEFIILTDHHSLMHLSEQRGIYMVALMKGTFTWVHNVIEVHEPLMGRQAIVGAIAPWLEGPEWLLRSSQGRTCILQHILFALHPSPKRPLARQGLVEGPHAIPPTSPSRARVR</sequence>
<dbReference type="InterPro" id="IPR043128">
    <property type="entry name" value="Rev_trsase/Diguanyl_cyclase"/>
</dbReference>
<dbReference type="InterPro" id="IPR043502">
    <property type="entry name" value="DNA/RNA_pol_sf"/>
</dbReference>
<dbReference type="InterPro" id="IPR041577">
    <property type="entry name" value="RT_RNaseH_2"/>
</dbReference>
<name>Q33A00_ORYSJ</name>
<dbReference type="Pfam" id="PF17919">
    <property type="entry name" value="RT_RNaseH_2"/>
    <property type="match status" value="1"/>
</dbReference>
<dbReference type="InterPro" id="IPR050951">
    <property type="entry name" value="Retrovirus_Pol_polyprotein"/>
</dbReference>
<reference evidence="3" key="1">
    <citation type="journal article" date="2003" name="Science">
        <title>In-depth view of structure, activity, and evolution of rice chromosome 10.</title>
        <authorList>
            <consortium name="Rice Chromosome 10 Sequencing Consortium"/>
        </authorList>
    </citation>
    <scope>NUCLEOTIDE SEQUENCE [LARGE SCALE GENOMIC DNA]</scope>
</reference>
<reference evidence="3" key="2">
    <citation type="submission" date="2003-05" db="EMBL/GenBank/DDBJ databases">
        <authorList>
            <person name="Buell C.R."/>
            <person name="Wing R.A."/>
            <person name="McCombie W.R."/>
            <person name="Messing J."/>
            <person name="Yuan Q."/>
            <person name="Ouyang S."/>
        </authorList>
    </citation>
    <scope>NUCLEOTIDE SEQUENCE</scope>
</reference>
<organism evidence="3">
    <name type="scientific">Oryza sativa subsp. japonica</name>
    <name type="common">Rice</name>
    <dbReference type="NCBI Taxonomy" id="39947"/>
    <lineage>
        <taxon>Eukaryota</taxon>
        <taxon>Viridiplantae</taxon>
        <taxon>Streptophyta</taxon>
        <taxon>Embryophyta</taxon>
        <taxon>Tracheophyta</taxon>
        <taxon>Spermatophyta</taxon>
        <taxon>Magnoliopsida</taxon>
        <taxon>Liliopsida</taxon>
        <taxon>Poales</taxon>
        <taxon>Poaceae</taxon>
        <taxon>BOP clade</taxon>
        <taxon>Oryzoideae</taxon>
        <taxon>Oryzeae</taxon>
        <taxon>Oryzinae</taxon>
        <taxon>Oryza</taxon>
        <taxon>Oryza sativa</taxon>
    </lineage>
</organism>
<dbReference type="PANTHER" id="PTHR37984">
    <property type="entry name" value="PROTEIN CBG26694"/>
    <property type="match status" value="1"/>
</dbReference>
<protein>
    <submittedName>
        <fullName evidence="3">Retrotransposon protein, putative, unclassified</fullName>
    </submittedName>
</protein>
<dbReference type="AlphaFoldDB" id="Q33A00"/>
<dbReference type="SUPFAM" id="SSF56672">
    <property type="entry name" value="DNA/RNA polymerases"/>
    <property type="match status" value="1"/>
</dbReference>